<accession>A0ABR4MT01</accession>
<feature type="signal peptide" evidence="14">
    <location>
        <begin position="1"/>
        <end position="20"/>
    </location>
</feature>
<dbReference type="PANTHER" id="PTHR11177">
    <property type="entry name" value="CHITINASE"/>
    <property type="match status" value="1"/>
</dbReference>
<feature type="chain" id="PRO_5046107014" description="chitinase" evidence="14">
    <location>
        <begin position="21"/>
        <end position="462"/>
    </location>
</feature>
<evidence type="ECO:0000256" key="14">
    <source>
        <dbReference type="SAM" id="SignalP"/>
    </source>
</evidence>
<dbReference type="InterPro" id="IPR017853">
    <property type="entry name" value="GH"/>
</dbReference>
<sequence length="462" mass="50023">MVRVSLLASVLAAWVATAVAAPAEDASVVASSEPSSSDGAGGSDATRYILYFDKWHTSILPNKTMTAGITHVIMAFAEPLAFTTDPIGEYEPHMELDKVREMFDENVKISMAIGGWGYLVGFREGARSPESRALYAKNIAETVKRFGYDGVDIDWEYPGGNGADYKQVPNDPSEVEAYPLLLAEIKKAIGDKELSIAVPGVEDDMLAYTPEKVPSINAVVDYVNVMTYNLIGRRDSVSNHHSGIKGSLAAIDTYIERGFPASKLNLGIGFYAKYFTLKDPKSCTQPVGCPLVLAEKEDGTDAGNSGVLTFESSSFPAVVDTSLLTLSPDKTCGIHKGYTCGNMCCSQWGYCGTSDSFCGVGCQRNYGRCHPVTVGPKPLSESFKEAFENGIEDVENGGQWYVDRQASLFWTWDTPALVERKFAEIIAARGLGGIMAWSLAGDSYDWRLLAAMQKGVEKMGLV</sequence>
<dbReference type="Pfam" id="PF00704">
    <property type="entry name" value="Glyco_hydro_18"/>
    <property type="match status" value="1"/>
</dbReference>
<organism evidence="17 18">
    <name type="scientific">Ceratocystis lukuohia</name>
    <dbReference type="NCBI Taxonomy" id="2019550"/>
    <lineage>
        <taxon>Eukaryota</taxon>
        <taxon>Fungi</taxon>
        <taxon>Dikarya</taxon>
        <taxon>Ascomycota</taxon>
        <taxon>Pezizomycotina</taxon>
        <taxon>Sordariomycetes</taxon>
        <taxon>Hypocreomycetidae</taxon>
        <taxon>Microascales</taxon>
        <taxon>Ceratocystidaceae</taxon>
        <taxon>Ceratocystis</taxon>
    </lineage>
</organism>
<comment type="subcellular location">
    <subcellularLocation>
        <location evidence="2">Secreted</location>
    </subcellularLocation>
</comment>
<keyword evidence="5 11" id="KW-0147">Chitin-binding</keyword>
<feature type="domain" description="GH18" evidence="16">
    <location>
        <begin position="46"/>
        <end position="459"/>
    </location>
</feature>
<keyword evidence="7" id="KW-0146">Chitin degradation</keyword>
<dbReference type="InterPro" id="IPR001579">
    <property type="entry name" value="Glyco_hydro_18_chit_AS"/>
</dbReference>
<evidence type="ECO:0000256" key="8">
    <source>
        <dbReference type="ARBA" id="ARBA00023277"/>
    </source>
</evidence>
<dbReference type="Gene3D" id="3.20.20.80">
    <property type="entry name" value="Glycosidases"/>
    <property type="match status" value="2"/>
</dbReference>
<proteinExistence type="inferred from homology"/>
<evidence type="ECO:0000313" key="18">
    <source>
        <dbReference type="Proteomes" id="UP001610728"/>
    </source>
</evidence>
<evidence type="ECO:0000313" key="17">
    <source>
        <dbReference type="EMBL" id="KAL2891412.1"/>
    </source>
</evidence>
<dbReference type="PROSITE" id="PS01095">
    <property type="entry name" value="GH18_1"/>
    <property type="match status" value="1"/>
</dbReference>
<evidence type="ECO:0000256" key="11">
    <source>
        <dbReference type="PROSITE-ProRule" id="PRU00261"/>
    </source>
</evidence>
<feature type="domain" description="Chitin-binding type-1" evidence="15">
    <location>
        <begin position="329"/>
        <end position="371"/>
    </location>
</feature>
<dbReference type="EC" id="3.2.1.14" evidence="3"/>
<keyword evidence="9 12" id="KW-0326">Glycosidase</keyword>
<comment type="caution">
    <text evidence="11">Lacks conserved residue(s) required for the propagation of feature annotation.</text>
</comment>
<protein>
    <recommendedName>
        <fullName evidence="3">chitinase</fullName>
        <ecNumber evidence="3">3.2.1.14</ecNumber>
    </recommendedName>
</protein>
<evidence type="ECO:0000256" key="10">
    <source>
        <dbReference type="ARBA" id="ARBA00023326"/>
    </source>
</evidence>
<dbReference type="CDD" id="cd11618">
    <property type="entry name" value="ChtBD1_1"/>
    <property type="match status" value="1"/>
</dbReference>
<keyword evidence="11" id="KW-1015">Disulfide bond</keyword>
<dbReference type="InterPro" id="IPR050314">
    <property type="entry name" value="Glycosyl_Hydrlase_18"/>
</dbReference>
<dbReference type="EMBL" id="JABSNW010000001">
    <property type="protein sequence ID" value="KAL2891412.1"/>
    <property type="molecule type" value="Genomic_DNA"/>
</dbReference>
<keyword evidence="4" id="KW-0964">Secreted</keyword>
<evidence type="ECO:0000256" key="7">
    <source>
        <dbReference type="ARBA" id="ARBA00023024"/>
    </source>
</evidence>
<dbReference type="SMART" id="SM00270">
    <property type="entry name" value="ChtBD1"/>
    <property type="match status" value="1"/>
</dbReference>
<dbReference type="Gene3D" id="3.30.60.10">
    <property type="entry name" value="Endochitinase-like"/>
    <property type="match status" value="1"/>
</dbReference>
<evidence type="ECO:0000256" key="9">
    <source>
        <dbReference type="ARBA" id="ARBA00023295"/>
    </source>
</evidence>
<dbReference type="InterPro" id="IPR011583">
    <property type="entry name" value="Chitinase_II/V-like_cat"/>
</dbReference>
<evidence type="ECO:0000256" key="3">
    <source>
        <dbReference type="ARBA" id="ARBA00012729"/>
    </source>
</evidence>
<gene>
    <name evidence="17" type="ORF">HOO65_010770</name>
</gene>
<evidence type="ECO:0000256" key="2">
    <source>
        <dbReference type="ARBA" id="ARBA00004613"/>
    </source>
</evidence>
<comment type="similarity">
    <text evidence="13">Belongs to the glycosyl hydrolase 18 family.</text>
</comment>
<keyword evidence="14" id="KW-0732">Signal</keyword>
<dbReference type="InterPro" id="IPR001002">
    <property type="entry name" value="Chitin-bd_1"/>
</dbReference>
<dbReference type="SMART" id="SM00636">
    <property type="entry name" value="Glyco_18"/>
    <property type="match status" value="1"/>
</dbReference>
<comment type="caution">
    <text evidence="17">The sequence shown here is derived from an EMBL/GenBank/DDBJ whole genome shotgun (WGS) entry which is preliminary data.</text>
</comment>
<dbReference type="SUPFAM" id="SSF51445">
    <property type="entry name" value="(Trans)glycosidases"/>
    <property type="match status" value="1"/>
</dbReference>
<keyword evidence="18" id="KW-1185">Reference proteome</keyword>
<dbReference type="SUPFAM" id="SSF57016">
    <property type="entry name" value="Plant lectins/antimicrobial peptides"/>
    <property type="match status" value="1"/>
</dbReference>
<dbReference type="Proteomes" id="UP001610728">
    <property type="component" value="Unassembled WGS sequence"/>
</dbReference>
<feature type="disulfide bond" evidence="11">
    <location>
        <begin position="344"/>
        <end position="358"/>
    </location>
</feature>
<dbReference type="GeneID" id="98115016"/>
<reference evidence="17 18" key="1">
    <citation type="submission" date="2020-05" db="EMBL/GenBank/DDBJ databases">
        <title>Ceratocystis lukuohia genome.</title>
        <authorList>
            <person name="Harrington T.C."/>
            <person name="Kim K."/>
            <person name="Mayers C.G."/>
        </authorList>
    </citation>
    <scope>NUCLEOTIDE SEQUENCE [LARGE SCALE GENOMIC DNA]</scope>
    <source>
        <strain evidence="17 18">C4212</strain>
    </source>
</reference>
<dbReference type="PROSITE" id="PS51910">
    <property type="entry name" value="GH18_2"/>
    <property type="match status" value="1"/>
</dbReference>
<evidence type="ECO:0000259" key="15">
    <source>
        <dbReference type="PROSITE" id="PS50941"/>
    </source>
</evidence>
<name>A0ABR4MT01_9PEZI</name>
<evidence type="ECO:0000256" key="12">
    <source>
        <dbReference type="RuleBase" id="RU000489"/>
    </source>
</evidence>
<evidence type="ECO:0000259" key="16">
    <source>
        <dbReference type="PROSITE" id="PS51910"/>
    </source>
</evidence>
<dbReference type="RefSeq" id="XP_070862592.1">
    <property type="nucleotide sequence ID" value="XM_071005807.1"/>
</dbReference>
<keyword evidence="10" id="KW-0624">Polysaccharide degradation</keyword>
<dbReference type="PANTHER" id="PTHR11177:SF337">
    <property type="entry name" value="CHITINASE"/>
    <property type="match status" value="1"/>
</dbReference>
<evidence type="ECO:0000256" key="1">
    <source>
        <dbReference type="ARBA" id="ARBA00000822"/>
    </source>
</evidence>
<keyword evidence="8" id="KW-0119">Carbohydrate metabolism</keyword>
<keyword evidence="6 12" id="KW-0378">Hydrolase</keyword>
<evidence type="ECO:0000256" key="6">
    <source>
        <dbReference type="ARBA" id="ARBA00022801"/>
    </source>
</evidence>
<evidence type="ECO:0000256" key="5">
    <source>
        <dbReference type="ARBA" id="ARBA00022669"/>
    </source>
</evidence>
<evidence type="ECO:0000256" key="13">
    <source>
        <dbReference type="RuleBase" id="RU004453"/>
    </source>
</evidence>
<comment type="catalytic activity">
    <reaction evidence="1">
        <text>Random endo-hydrolysis of N-acetyl-beta-D-glucosaminide (1-&gt;4)-beta-linkages in chitin and chitodextrins.</text>
        <dbReference type="EC" id="3.2.1.14"/>
    </reaction>
</comment>
<dbReference type="PROSITE" id="PS50941">
    <property type="entry name" value="CHIT_BIND_I_2"/>
    <property type="match status" value="1"/>
</dbReference>
<evidence type="ECO:0000256" key="4">
    <source>
        <dbReference type="ARBA" id="ARBA00022525"/>
    </source>
</evidence>
<dbReference type="InterPro" id="IPR001223">
    <property type="entry name" value="Glyco_hydro18_cat"/>
</dbReference>
<dbReference type="InterPro" id="IPR036861">
    <property type="entry name" value="Endochitinase-like_sf"/>
</dbReference>